<dbReference type="Proteomes" id="UP001374535">
    <property type="component" value="Chromosome 1"/>
</dbReference>
<proteinExistence type="predicted"/>
<dbReference type="AlphaFoldDB" id="A0AAQ3PA80"/>
<sequence length="107" mass="12162">MLSLRTMPSRFFPILARLSHHKRKNSKNGSKVLLHEESCGGNGVLKRMRDGLLRKGSGRREKLQQNPWKMAKVEHRKASTECLNSNNEGLIGGEGRRDGRRRRGSGR</sequence>
<reference evidence="2 3" key="1">
    <citation type="journal article" date="2023" name="Life. Sci Alliance">
        <title>Evolutionary insights into 3D genome organization and epigenetic landscape of Vigna mungo.</title>
        <authorList>
            <person name="Junaid A."/>
            <person name="Singh B."/>
            <person name="Bhatia S."/>
        </authorList>
    </citation>
    <scope>NUCLEOTIDE SEQUENCE [LARGE SCALE GENOMIC DNA]</scope>
    <source>
        <strain evidence="2">Urdbean</strain>
    </source>
</reference>
<gene>
    <name evidence="2" type="ORF">V8G54_002558</name>
</gene>
<evidence type="ECO:0000313" key="2">
    <source>
        <dbReference type="EMBL" id="WVZ24014.1"/>
    </source>
</evidence>
<dbReference type="EMBL" id="CP144700">
    <property type="protein sequence ID" value="WVZ24014.1"/>
    <property type="molecule type" value="Genomic_DNA"/>
</dbReference>
<feature type="compositionally biased region" description="Basic residues" evidence="1">
    <location>
        <begin position="98"/>
        <end position="107"/>
    </location>
</feature>
<organism evidence="2 3">
    <name type="scientific">Vigna mungo</name>
    <name type="common">Black gram</name>
    <name type="synonym">Phaseolus mungo</name>
    <dbReference type="NCBI Taxonomy" id="3915"/>
    <lineage>
        <taxon>Eukaryota</taxon>
        <taxon>Viridiplantae</taxon>
        <taxon>Streptophyta</taxon>
        <taxon>Embryophyta</taxon>
        <taxon>Tracheophyta</taxon>
        <taxon>Spermatophyta</taxon>
        <taxon>Magnoliopsida</taxon>
        <taxon>eudicotyledons</taxon>
        <taxon>Gunneridae</taxon>
        <taxon>Pentapetalae</taxon>
        <taxon>rosids</taxon>
        <taxon>fabids</taxon>
        <taxon>Fabales</taxon>
        <taxon>Fabaceae</taxon>
        <taxon>Papilionoideae</taxon>
        <taxon>50 kb inversion clade</taxon>
        <taxon>NPAAA clade</taxon>
        <taxon>indigoferoid/millettioid clade</taxon>
        <taxon>Phaseoleae</taxon>
        <taxon>Vigna</taxon>
    </lineage>
</organism>
<accession>A0AAQ3PA80</accession>
<evidence type="ECO:0000256" key="1">
    <source>
        <dbReference type="SAM" id="MobiDB-lite"/>
    </source>
</evidence>
<evidence type="ECO:0000313" key="3">
    <source>
        <dbReference type="Proteomes" id="UP001374535"/>
    </source>
</evidence>
<keyword evidence="3" id="KW-1185">Reference proteome</keyword>
<name>A0AAQ3PA80_VIGMU</name>
<feature type="region of interest" description="Disordered" evidence="1">
    <location>
        <begin position="57"/>
        <end position="107"/>
    </location>
</feature>
<protein>
    <submittedName>
        <fullName evidence="2">Uncharacterized protein</fullName>
    </submittedName>
</protein>